<reference evidence="1" key="1">
    <citation type="submission" date="2021-01" db="EMBL/GenBank/DDBJ databases">
        <authorList>
            <person name="Corre E."/>
            <person name="Pelletier E."/>
            <person name="Niang G."/>
            <person name="Scheremetjew M."/>
            <person name="Finn R."/>
            <person name="Kale V."/>
            <person name="Holt S."/>
            <person name="Cochrane G."/>
            <person name="Meng A."/>
            <person name="Brown T."/>
            <person name="Cohen L."/>
        </authorList>
    </citation>
    <scope>NUCLEOTIDE SEQUENCE</scope>
    <source>
        <strain evidence="1">DIVA3 518/3/11/1/6</strain>
    </source>
</reference>
<dbReference type="InterPro" id="IPR028364">
    <property type="entry name" value="Ribosomal_uL1/biogenesis"/>
</dbReference>
<dbReference type="SUPFAM" id="SSF56808">
    <property type="entry name" value="Ribosomal protein L1"/>
    <property type="match status" value="1"/>
</dbReference>
<evidence type="ECO:0000313" key="1">
    <source>
        <dbReference type="EMBL" id="CAE2208267.1"/>
    </source>
</evidence>
<dbReference type="EMBL" id="HBKP01005831">
    <property type="protein sequence ID" value="CAE2208267.1"/>
    <property type="molecule type" value="Transcribed_RNA"/>
</dbReference>
<gene>
    <name evidence="1" type="ORF">VSP0166_LOCUS4173</name>
</gene>
<name>A0A7S4M958_9EUKA</name>
<proteinExistence type="predicted"/>
<accession>A0A7S4M958</accession>
<dbReference type="Gene3D" id="3.30.190.20">
    <property type="match status" value="1"/>
</dbReference>
<sequence length="116" mass="13439">MPLDRETLSAALAKVLLFSAEHPRRFDETVELQVVLHGIDPIRDRRFSGTVELPHACKPNLLVCVLGCDEHLVEARELGLDTFSASELRFFGKNRKLFKQLRSLFYYYRIARLIHL</sequence>
<dbReference type="Pfam" id="PF00687">
    <property type="entry name" value="Ribosomal_L1"/>
    <property type="match status" value="1"/>
</dbReference>
<protein>
    <submittedName>
        <fullName evidence="1">Uncharacterized protein</fullName>
    </submittedName>
</protein>
<organism evidence="1">
    <name type="scientific">Vannella robusta</name>
    <dbReference type="NCBI Taxonomy" id="1487602"/>
    <lineage>
        <taxon>Eukaryota</taxon>
        <taxon>Amoebozoa</taxon>
        <taxon>Discosea</taxon>
        <taxon>Flabellinia</taxon>
        <taxon>Vannellidae</taxon>
        <taxon>Vannella</taxon>
    </lineage>
</organism>
<dbReference type="InterPro" id="IPR023674">
    <property type="entry name" value="Ribosomal_uL1-like"/>
</dbReference>
<dbReference type="AlphaFoldDB" id="A0A7S4M958"/>